<evidence type="ECO:0000313" key="2">
    <source>
        <dbReference type="Proteomes" id="UP000503447"/>
    </source>
</evidence>
<dbReference type="AlphaFoldDB" id="A0A6M5YJ82"/>
<sequence length="115" mass="12549">MIAGPDKNSSILEVLDRLWSRLGPEAFVLTDHWEADPWAVGISSPSVPGVLVYISTYAEPPGRFGYELELPPPVSSESRNELAGRGSGVSFEELARVVASHMRRAERGTAPDWVT</sequence>
<protein>
    <submittedName>
        <fullName evidence="1">Uncharacterized protein</fullName>
    </submittedName>
</protein>
<keyword evidence="2" id="KW-1185">Reference proteome</keyword>
<dbReference type="KEGG" id="ftj:FTUN_0829"/>
<proteinExistence type="predicted"/>
<dbReference type="EMBL" id="CP053452">
    <property type="protein sequence ID" value="QJW93323.1"/>
    <property type="molecule type" value="Genomic_DNA"/>
</dbReference>
<gene>
    <name evidence="1" type="ORF">FTUN_0829</name>
</gene>
<reference evidence="2" key="1">
    <citation type="submission" date="2020-05" db="EMBL/GenBank/DDBJ databases">
        <title>Frigoriglobus tundricola gen. nov., sp. nov., a psychrotolerant cellulolytic planctomycete of the family Gemmataceae with two divergent copies of 16S rRNA gene.</title>
        <authorList>
            <person name="Kulichevskaya I.S."/>
            <person name="Ivanova A.A."/>
            <person name="Naumoff D.G."/>
            <person name="Beletsky A.V."/>
            <person name="Rijpstra W.I.C."/>
            <person name="Sinninghe Damste J.S."/>
            <person name="Mardanov A.V."/>
            <person name="Ravin N.V."/>
            <person name="Dedysh S.N."/>
        </authorList>
    </citation>
    <scope>NUCLEOTIDE SEQUENCE [LARGE SCALE GENOMIC DNA]</scope>
    <source>
        <strain evidence="2">PL17</strain>
    </source>
</reference>
<organism evidence="1 2">
    <name type="scientific">Frigoriglobus tundricola</name>
    <dbReference type="NCBI Taxonomy" id="2774151"/>
    <lineage>
        <taxon>Bacteria</taxon>
        <taxon>Pseudomonadati</taxon>
        <taxon>Planctomycetota</taxon>
        <taxon>Planctomycetia</taxon>
        <taxon>Gemmatales</taxon>
        <taxon>Gemmataceae</taxon>
        <taxon>Frigoriglobus</taxon>
    </lineage>
</organism>
<accession>A0A6M5YJ82</accession>
<dbReference type="Proteomes" id="UP000503447">
    <property type="component" value="Chromosome"/>
</dbReference>
<evidence type="ECO:0000313" key="1">
    <source>
        <dbReference type="EMBL" id="QJW93323.1"/>
    </source>
</evidence>
<name>A0A6M5YJ82_9BACT</name>